<evidence type="ECO:0000313" key="2">
    <source>
        <dbReference type="Proteomes" id="UP001178507"/>
    </source>
</evidence>
<sequence length="246" mass="27403">MSRVDWKVRYYHFKYSVPTFSSPFSGREVTSVAHPDEVAYLRCRLCTDVVSEGCSQGVYLEVEVVSNSDNLSMAVVDFEAGGCSSVTFSPDTGAVIRERKVREAPRKVEGAYIQPLPTVATGRPFHGLMGLYLYQDRLAFFRRCELPGAEASADFGRRTPHGERGELAAWETTGFVSDLNWAEGRRLTPCLAFRDEGAYRVRIVQIGATPPIDVQRAMHSDSKASDWRTSWSDFDWEVGSSDAPPA</sequence>
<name>A0AA36JRJ0_9DINO</name>
<keyword evidence="2" id="KW-1185">Reference proteome</keyword>
<protein>
    <submittedName>
        <fullName evidence="1">Uncharacterized protein</fullName>
    </submittedName>
</protein>
<comment type="caution">
    <text evidence="1">The sequence shown here is derived from an EMBL/GenBank/DDBJ whole genome shotgun (WGS) entry which is preliminary data.</text>
</comment>
<reference evidence="1" key="1">
    <citation type="submission" date="2023-08" db="EMBL/GenBank/DDBJ databases">
        <authorList>
            <person name="Chen Y."/>
            <person name="Shah S."/>
            <person name="Dougan E. K."/>
            <person name="Thang M."/>
            <person name="Chan C."/>
        </authorList>
    </citation>
    <scope>NUCLEOTIDE SEQUENCE</scope>
</reference>
<dbReference type="AlphaFoldDB" id="A0AA36JRJ0"/>
<dbReference type="EMBL" id="CAUJNA010003818">
    <property type="protein sequence ID" value="CAJ1410460.1"/>
    <property type="molecule type" value="Genomic_DNA"/>
</dbReference>
<gene>
    <name evidence="1" type="ORF">EVOR1521_LOCUS31281</name>
</gene>
<accession>A0AA36JRJ0</accession>
<organism evidence="1 2">
    <name type="scientific">Effrenium voratum</name>
    <dbReference type="NCBI Taxonomy" id="2562239"/>
    <lineage>
        <taxon>Eukaryota</taxon>
        <taxon>Sar</taxon>
        <taxon>Alveolata</taxon>
        <taxon>Dinophyceae</taxon>
        <taxon>Suessiales</taxon>
        <taxon>Symbiodiniaceae</taxon>
        <taxon>Effrenium</taxon>
    </lineage>
</organism>
<dbReference type="Proteomes" id="UP001178507">
    <property type="component" value="Unassembled WGS sequence"/>
</dbReference>
<proteinExistence type="predicted"/>
<evidence type="ECO:0000313" key="1">
    <source>
        <dbReference type="EMBL" id="CAJ1410460.1"/>
    </source>
</evidence>